<evidence type="ECO:0000313" key="2">
    <source>
        <dbReference type="EMBL" id="AEV28639.1"/>
    </source>
</evidence>
<dbReference type="SUPFAM" id="SSF141868">
    <property type="entry name" value="EAL domain-like"/>
    <property type="match status" value="1"/>
</dbReference>
<dbReference type="CDD" id="cd01948">
    <property type="entry name" value="EAL"/>
    <property type="match status" value="1"/>
</dbReference>
<protein>
    <submittedName>
        <fullName evidence="2">EAL domain-containing protein</fullName>
    </submittedName>
</protein>
<gene>
    <name evidence="2" type="ordered locus">SpiGrapes_0811</name>
</gene>
<dbReference type="Gene3D" id="3.20.20.450">
    <property type="entry name" value="EAL domain"/>
    <property type="match status" value="1"/>
</dbReference>
<dbReference type="InterPro" id="IPR050706">
    <property type="entry name" value="Cyclic-di-GMP_PDE-like"/>
</dbReference>
<feature type="domain" description="EAL" evidence="1">
    <location>
        <begin position="424"/>
        <end position="678"/>
    </location>
</feature>
<dbReference type="InterPro" id="IPR029787">
    <property type="entry name" value="Nucleotide_cyclase"/>
</dbReference>
<dbReference type="InterPro" id="IPR035919">
    <property type="entry name" value="EAL_sf"/>
</dbReference>
<dbReference type="SUPFAM" id="SSF55073">
    <property type="entry name" value="Nucleotide cyclase"/>
    <property type="match status" value="1"/>
</dbReference>
<dbReference type="InterPro" id="IPR043128">
    <property type="entry name" value="Rev_trsase/Diguanyl_cyclase"/>
</dbReference>
<dbReference type="PANTHER" id="PTHR33121">
    <property type="entry name" value="CYCLIC DI-GMP PHOSPHODIESTERASE PDEF"/>
    <property type="match status" value="1"/>
</dbReference>
<dbReference type="InterPro" id="IPR000160">
    <property type="entry name" value="GGDEF_dom"/>
</dbReference>
<reference evidence="2 3" key="1">
    <citation type="submission" date="2011-11" db="EMBL/GenBank/DDBJ databases">
        <title>Complete sequence of Spirochaeta sp. grapes.</title>
        <authorList>
            <consortium name="US DOE Joint Genome Institute"/>
            <person name="Lucas S."/>
            <person name="Han J."/>
            <person name="Lapidus A."/>
            <person name="Cheng J.-F."/>
            <person name="Goodwin L."/>
            <person name="Pitluck S."/>
            <person name="Peters L."/>
            <person name="Ovchinnikova G."/>
            <person name="Munk A.C."/>
            <person name="Detter J.C."/>
            <person name="Han C."/>
            <person name="Tapia R."/>
            <person name="Land M."/>
            <person name="Hauser L."/>
            <person name="Kyrpides N."/>
            <person name="Ivanova N."/>
            <person name="Pagani I."/>
            <person name="Ritalahtilisa K."/>
            <person name="Loeffler F."/>
            <person name="Woyke T."/>
        </authorList>
    </citation>
    <scope>NUCLEOTIDE SEQUENCE [LARGE SCALE GENOMIC DNA]</scope>
    <source>
        <strain evidence="3">ATCC BAA-1885 / DSM 22778 / Grapes</strain>
    </source>
</reference>
<proteinExistence type="predicted"/>
<dbReference type="GO" id="GO:0071111">
    <property type="term" value="F:cyclic-guanylate-specific phosphodiesterase activity"/>
    <property type="evidence" value="ECO:0007669"/>
    <property type="project" value="InterPro"/>
</dbReference>
<accession>G8QQ62</accession>
<dbReference type="KEGG" id="sgp:SpiGrapes_0811"/>
<dbReference type="eggNOG" id="COG2200">
    <property type="taxonomic scope" value="Bacteria"/>
</dbReference>
<dbReference type="InterPro" id="IPR001633">
    <property type="entry name" value="EAL_dom"/>
</dbReference>
<dbReference type="Pfam" id="PF00563">
    <property type="entry name" value="EAL"/>
    <property type="match status" value="1"/>
</dbReference>
<dbReference type="Proteomes" id="UP000005632">
    <property type="component" value="Chromosome"/>
</dbReference>
<sequence>MNRKAVAPAILLIVDEPDTKQKVFVDKLSDFYGIVVTSTRDETVLKSGRGYLSVFLADLLSPTGYQTLALPMDARYILVVVSEPNETRFSDRSLLPEDSAGKGLACNSLTKDLVRWDSQQQKTYGNVGLLLEKTVATSECHVFSALFTYFPHSLRLLSAQSGLLSFLQASSVQELQSSLPNFLHLLNEKACVYFEASLAKAKILQKKVLFSFMVHKPDIPGFAQLQLAFTPMPYPSPSGTEYLMECTVFQWKTPIRHSSNARGRFAIPNREAFYDNARALLFKEKESHFLYVRWQILQFQQYIEHYGRVKGEHLLLHCAMFLDQWLAKIGTFGHLYSDHFAFVLSEKDFDPAVFLQESNRALGFSNQYLDLPTALGIARVSDDSIPLDRINKMAKLALYSATNGHSEQNFAFFEIKKGEESLRNQRLSEEIPSALKTLQIGMHLQPVFNLKEQKFVSAEALARWNHPTLGLLSPKVFIPLFEKRKMILELDLSILESVCVLQQSLVESGIEPLPISVNLSQLDFYDSTLFETILTIVDNHFLSHELICFEITESTSMDDPKQLLKTLELLRAQGFILLLDDYGSGYSSLRLLTSSPIDILKIDMEFTQQIGTSSRVETALQNIVTMAKNLGVGMIAEGVENKAQADFFQSIGCNQIQGYLYSKPLPVQAYRLFLQTMK</sequence>
<evidence type="ECO:0000259" key="1">
    <source>
        <dbReference type="PROSITE" id="PS50883"/>
    </source>
</evidence>
<dbReference type="HOGENOM" id="CLU_405382_0_0_12"/>
<dbReference type="SMART" id="SM00052">
    <property type="entry name" value="EAL"/>
    <property type="match status" value="1"/>
</dbReference>
<dbReference type="AlphaFoldDB" id="G8QQ62"/>
<organism evidence="2 3">
    <name type="scientific">Sphaerochaeta pleomorpha (strain ATCC BAA-1885 / DSM 22778 / Grapes)</name>
    <dbReference type="NCBI Taxonomy" id="158190"/>
    <lineage>
        <taxon>Bacteria</taxon>
        <taxon>Pseudomonadati</taxon>
        <taxon>Spirochaetota</taxon>
        <taxon>Spirochaetia</taxon>
        <taxon>Spirochaetales</taxon>
        <taxon>Sphaerochaetaceae</taxon>
        <taxon>Sphaerochaeta</taxon>
    </lineage>
</organism>
<dbReference type="PROSITE" id="PS50883">
    <property type="entry name" value="EAL"/>
    <property type="match status" value="1"/>
</dbReference>
<dbReference type="OrthoDB" id="9805474at2"/>
<dbReference type="eggNOG" id="COG2199">
    <property type="taxonomic scope" value="Bacteria"/>
</dbReference>
<keyword evidence="3" id="KW-1185">Reference proteome</keyword>
<dbReference type="Pfam" id="PF00990">
    <property type="entry name" value="GGDEF"/>
    <property type="match status" value="1"/>
</dbReference>
<dbReference type="STRING" id="158190.SpiGrapes_0811"/>
<dbReference type="PANTHER" id="PTHR33121:SF70">
    <property type="entry name" value="SIGNALING PROTEIN YKOW"/>
    <property type="match status" value="1"/>
</dbReference>
<dbReference type="Gene3D" id="3.30.70.270">
    <property type="match status" value="1"/>
</dbReference>
<dbReference type="RefSeq" id="WP_014269488.1">
    <property type="nucleotide sequence ID" value="NC_016633.1"/>
</dbReference>
<name>G8QQ62_SPHPG</name>
<dbReference type="EMBL" id="CP003155">
    <property type="protein sequence ID" value="AEV28639.1"/>
    <property type="molecule type" value="Genomic_DNA"/>
</dbReference>
<evidence type="ECO:0000313" key="3">
    <source>
        <dbReference type="Proteomes" id="UP000005632"/>
    </source>
</evidence>